<proteinExistence type="predicted"/>
<dbReference type="InterPro" id="IPR003399">
    <property type="entry name" value="Mce/MlaD"/>
</dbReference>
<reference evidence="2 3" key="1">
    <citation type="submission" date="2014-03" db="EMBL/GenBank/DDBJ databases">
        <title>Draft Genome Sequence of Actibacterium mucosum KCTC 23349, a Marine Alphaproteobacterium with Complex Ionic Requirements Isolated from Mediterranean Seawater at Malvarrosa Beach, Valencia, Spain.</title>
        <authorList>
            <person name="Arahal D.R."/>
            <person name="Shao Z."/>
            <person name="Lai Q."/>
            <person name="Pujalte M.J."/>
        </authorList>
    </citation>
    <scope>NUCLEOTIDE SEQUENCE [LARGE SCALE GENOMIC DNA]</scope>
    <source>
        <strain evidence="2 3">KCTC 23349</strain>
    </source>
</reference>
<accession>A0A037ZIY6</accession>
<dbReference type="Pfam" id="PF02470">
    <property type="entry name" value="MlaD"/>
    <property type="match status" value="1"/>
</dbReference>
<dbReference type="PANTHER" id="PTHR33371">
    <property type="entry name" value="INTERMEMBRANE PHOSPHOLIPID TRANSPORT SYSTEM BINDING PROTEIN MLAD-RELATED"/>
    <property type="match status" value="1"/>
</dbReference>
<dbReference type="InterPro" id="IPR030970">
    <property type="entry name" value="ABC_MlaD"/>
</dbReference>
<dbReference type="STRING" id="1454373.ACMU_09960"/>
<evidence type="ECO:0000259" key="1">
    <source>
        <dbReference type="Pfam" id="PF02470"/>
    </source>
</evidence>
<dbReference type="AlphaFoldDB" id="A0A037ZIY6"/>
<dbReference type="RefSeq" id="WP_035258249.1">
    <property type="nucleotide sequence ID" value="NZ_JFKE01000003.1"/>
</dbReference>
<evidence type="ECO:0000313" key="3">
    <source>
        <dbReference type="Proteomes" id="UP000026249"/>
    </source>
</evidence>
<name>A0A037ZIY6_9RHOB</name>
<protein>
    <submittedName>
        <fullName evidence="2">ABC transporter substrate-binding protein</fullName>
    </submittedName>
</protein>
<dbReference type="OrthoDB" id="7164001at2"/>
<sequence length="155" mass="15916">MSENRTEILVGAGVLAVAFGFALYAAQVAGLTRSETGQYDLTASFRSVQGISVGSDVKLAGVKVGTITGLDLNPTTFRADATLRIDEAIILPDDSAILVSSEGLLGGNFIEIVPGGSPFDLEPGGEIIDTQGAVSLVQLLMRFVGAAAGEDEGEN</sequence>
<dbReference type="Proteomes" id="UP000026249">
    <property type="component" value="Unassembled WGS sequence"/>
</dbReference>
<keyword evidence="3" id="KW-1185">Reference proteome</keyword>
<dbReference type="EMBL" id="JFKE01000003">
    <property type="protein sequence ID" value="KAJ56073.1"/>
    <property type="molecule type" value="Genomic_DNA"/>
</dbReference>
<dbReference type="PANTHER" id="PTHR33371:SF4">
    <property type="entry name" value="INTERMEMBRANE PHOSPHOLIPID TRANSPORT SYSTEM BINDING PROTEIN MLAD"/>
    <property type="match status" value="1"/>
</dbReference>
<organism evidence="2 3">
    <name type="scientific">Actibacterium mucosum KCTC 23349</name>
    <dbReference type="NCBI Taxonomy" id="1454373"/>
    <lineage>
        <taxon>Bacteria</taxon>
        <taxon>Pseudomonadati</taxon>
        <taxon>Pseudomonadota</taxon>
        <taxon>Alphaproteobacteria</taxon>
        <taxon>Rhodobacterales</taxon>
        <taxon>Roseobacteraceae</taxon>
        <taxon>Actibacterium</taxon>
    </lineage>
</organism>
<evidence type="ECO:0000313" key="2">
    <source>
        <dbReference type="EMBL" id="KAJ56073.1"/>
    </source>
</evidence>
<dbReference type="GO" id="GO:0015914">
    <property type="term" value="P:phospholipid transport"/>
    <property type="evidence" value="ECO:0007669"/>
    <property type="project" value="InterPro"/>
</dbReference>
<comment type="caution">
    <text evidence="2">The sequence shown here is derived from an EMBL/GenBank/DDBJ whole genome shotgun (WGS) entry which is preliminary data.</text>
</comment>
<dbReference type="NCBIfam" id="TIGR04430">
    <property type="entry name" value="OM_asym_MlaD"/>
    <property type="match status" value="1"/>
</dbReference>
<feature type="domain" description="Mce/MlaD" evidence="1">
    <location>
        <begin position="38"/>
        <end position="115"/>
    </location>
</feature>
<gene>
    <name evidence="2" type="ORF">ACMU_09960</name>
</gene>
<dbReference type="InterPro" id="IPR052336">
    <property type="entry name" value="MlaD_Phospholipid_Transporter"/>
</dbReference>